<evidence type="ECO:0000256" key="3">
    <source>
        <dbReference type="ARBA" id="ARBA00023004"/>
    </source>
</evidence>
<dbReference type="Pfam" id="PF00149">
    <property type="entry name" value="Metallophos"/>
    <property type="match status" value="1"/>
</dbReference>
<dbReference type="AlphaFoldDB" id="A0A261SSL4"/>
<evidence type="ECO:0000256" key="1">
    <source>
        <dbReference type="ARBA" id="ARBA00022723"/>
    </source>
</evidence>
<accession>A0A261SSL4</accession>
<protein>
    <submittedName>
        <fullName evidence="6">Phosphodiesterase</fullName>
    </submittedName>
</protein>
<dbReference type="InterPro" id="IPR050884">
    <property type="entry name" value="CNP_phosphodiesterase-III"/>
</dbReference>
<keyword evidence="1" id="KW-0479">Metal-binding</keyword>
<reference evidence="6 7" key="1">
    <citation type="submission" date="2017-05" db="EMBL/GenBank/DDBJ databases">
        <title>Complete and WGS of Bordetella genogroups.</title>
        <authorList>
            <person name="Spilker T."/>
            <person name="LiPuma J."/>
        </authorList>
    </citation>
    <scope>NUCLEOTIDE SEQUENCE [LARGE SCALE GENOMIC DNA]</scope>
    <source>
        <strain evidence="6 7">AU17610</strain>
    </source>
</reference>
<dbReference type="OrthoDB" id="9784378at2"/>
<dbReference type="CDD" id="cd07402">
    <property type="entry name" value="MPP_GpdQ"/>
    <property type="match status" value="1"/>
</dbReference>
<dbReference type="InterPro" id="IPR004843">
    <property type="entry name" value="Calcineurin-like_PHP"/>
</dbReference>
<comment type="caution">
    <text evidence="6">The sequence shown here is derived from an EMBL/GenBank/DDBJ whole genome shotgun (WGS) entry which is preliminary data.</text>
</comment>
<dbReference type="EMBL" id="NEVL01000001">
    <property type="protein sequence ID" value="OZI40376.1"/>
    <property type="molecule type" value="Genomic_DNA"/>
</dbReference>
<keyword evidence="3" id="KW-0408">Iron</keyword>
<dbReference type="PANTHER" id="PTHR42988">
    <property type="entry name" value="PHOSPHOHYDROLASE"/>
    <property type="match status" value="1"/>
</dbReference>
<evidence type="ECO:0000256" key="4">
    <source>
        <dbReference type="ARBA" id="ARBA00025742"/>
    </source>
</evidence>
<organism evidence="6 7">
    <name type="scientific">Bordetella genomosp. 1</name>
    <dbReference type="NCBI Taxonomy" id="1395607"/>
    <lineage>
        <taxon>Bacteria</taxon>
        <taxon>Pseudomonadati</taxon>
        <taxon>Pseudomonadota</taxon>
        <taxon>Betaproteobacteria</taxon>
        <taxon>Burkholderiales</taxon>
        <taxon>Alcaligenaceae</taxon>
        <taxon>Bordetella</taxon>
    </lineage>
</organism>
<sequence>MRACAIIVRYCDVQPSDLWSRSLPSLRSTTLPLHAPRAADAPVRLVQLTDAHLYDDPAAVMLGVNTDASLRAVLAQIGAEPETPDLLLATGDLSQDGSAASYERLRAHLSATGWPVRCLPGNHDAPEVLRQSLGDWTSPITDIANWRVVTLDSTIAGADGGHLDDTQLDLLSEAVESAQAEGRHVLVALHHNLVQIDANWHDPMMVDNPLALFRRVERSPHVRLVLWGHVHQEFDCRRHNLRMLATPSTCFQFTIRDGRHAIDPQPAGYRWIKLYGDGSFASGVRRLDASAWQAVCQPRTDARAA</sequence>
<evidence type="ECO:0000256" key="2">
    <source>
        <dbReference type="ARBA" id="ARBA00022801"/>
    </source>
</evidence>
<gene>
    <name evidence="6" type="ORF">CEG14_00995</name>
</gene>
<keyword evidence="2" id="KW-0378">Hydrolase</keyword>
<dbReference type="PANTHER" id="PTHR42988:SF2">
    <property type="entry name" value="CYCLIC NUCLEOTIDE PHOSPHODIESTERASE CBUA0032-RELATED"/>
    <property type="match status" value="1"/>
</dbReference>
<dbReference type="Proteomes" id="UP000217005">
    <property type="component" value="Unassembled WGS sequence"/>
</dbReference>
<name>A0A261SSL4_9BORD</name>
<comment type="similarity">
    <text evidence="4">Belongs to the cyclic nucleotide phosphodiesterase class-III family.</text>
</comment>
<evidence type="ECO:0000313" key="7">
    <source>
        <dbReference type="Proteomes" id="UP000217005"/>
    </source>
</evidence>
<dbReference type="GO" id="GO:0004112">
    <property type="term" value="F:cyclic-nucleotide phosphodiesterase activity"/>
    <property type="evidence" value="ECO:0007669"/>
    <property type="project" value="InterPro"/>
</dbReference>
<proteinExistence type="inferred from homology"/>
<dbReference type="Gene3D" id="3.60.21.10">
    <property type="match status" value="1"/>
</dbReference>
<evidence type="ECO:0000313" key="6">
    <source>
        <dbReference type="EMBL" id="OZI40376.1"/>
    </source>
</evidence>
<feature type="domain" description="Calcineurin-like phosphoesterase" evidence="5">
    <location>
        <begin position="44"/>
        <end position="232"/>
    </location>
</feature>
<dbReference type="GO" id="GO:0046872">
    <property type="term" value="F:metal ion binding"/>
    <property type="evidence" value="ECO:0007669"/>
    <property type="project" value="UniProtKB-KW"/>
</dbReference>
<dbReference type="InterPro" id="IPR026575">
    <property type="entry name" value="GpdQ/CpdA-like"/>
</dbReference>
<dbReference type="SUPFAM" id="SSF56300">
    <property type="entry name" value="Metallo-dependent phosphatases"/>
    <property type="match status" value="1"/>
</dbReference>
<dbReference type="InterPro" id="IPR029052">
    <property type="entry name" value="Metallo-depent_PP-like"/>
</dbReference>
<evidence type="ECO:0000259" key="5">
    <source>
        <dbReference type="Pfam" id="PF00149"/>
    </source>
</evidence>